<evidence type="ECO:0000256" key="7">
    <source>
        <dbReference type="ARBA" id="ARBA00053401"/>
    </source>
</evidence>
<accession>A0A7W9GMV7</accession>
<comment type="subunit">
    <text evidence="3 10">Homodimer.</text>
</comment>
<feature type="compositionally biased region" description="Low complexity" evidence="13">
    <location>
        <begin position="39"/>
        <end position="62"/>
    </location>
</feature>
<name>A0A7W9GMV7_9ACTN</name>
<evidence type="ECO:0000313" key="15">
    <source>
        <dbReference type="Proteomes" id="UP000542813"/>
    </source>
</evidence>
<keyword evidence="5 10" id="KW-0346">Stress response</keyword>
<dbReference type="PROSITE" id="PS01071">
    <property type="entry name" value="GRPE"/>
    <property type="match status" value="1"/>
</dbReference>
<dbReference type="InterPro" id="IPR009012">
    <property type="entry name" value="GrpE_head"/>
</dbReference>
<evidence type="ECO:0000256" key="13">
    <source>
        <dbReference type="SAM" id="MobiDB-lite"/>
    </source>
</evidence>
<evidence type="ECO:0000313" key="14">
    <source>
        <dbReference type="EMBL" id="MBB5786784.1"/>
    </source>
</evidence>
<dbReference type="GO" id="GO:0051087">
    <property type="term" value="F:protein-folding chaperone binding"/>
    <property type="evidence" value="ECO:0007669"/>
    <property type="project" value="InterPro"/>
</dbReference>
<dbReference type="GO" id="GO:0042803">
    <property type="term" value="F:protein homodimerization activity"/>
    <property type="evidence" value="ECO:0007669"/>
    <property type="project" value="InterPro"/>
</dbReference>
<reference evidence="14 15" key="1">
    <citation type="submission" date="2020-08" db="EMBL/GenBank/DDBJ databases">
        <title>Sequencing the genomes of 1000 actinobacteria strains.</title>
        <authorList>
            <person name="Klenk H.-P."/>
        </authorList>
    </citation>
    <scope>NUCLEOTIDE SEQUENCE [LARGE SCALE GENOMIC DNA]</scope>
    <source>
        <strain evidence="14 15">DSM 102122</strain>
    </source>
</reference>
<dbReference type="InterPro" id="IPR000740">
    <property type="entry name" value="GrpE"/>
</dbReference>
<evidence type="ECO:0000256" key="1">
    <source>
        <dbReference type="ARBA" id="ARBA00004496"/>
    </source>
</evidence>
<feature type="region of interest" description="Disordered" evidence="13">
    <location>
        <begin position="203"/>
        <end position="231"/>
    </location>
</feature>
<evidence type="ECO:0000256" key="6">
    <source>
        <dbReference type="ARBA" id="ARBA00023186"/>
    </source>
</evidence>
<proteinExistence type="inferred from homology"/>
<keyword evidence="4 10" id="KW-0963">Cytoplasm</keyword>
<comment type="subcellular location">
    <subcellularLocation>
        <location evidence="1 10">Cytoplasm</location>
    </subcellularLocation>
</comment>
<dbReference type="PANTHER" id="PTHR21237:SF23">
    <property type="entry name" value="GRPE PROTEIN HOMOLOG, MITOCHONDRIAL"/>
    <property type="match status" value="1"/>
</dbReference>
<keyword evidence="6 10" id="KW-0143">Chaperone</keyword>
<dbReference type="CDD" id="cd00446">
    <property type="entry name" value="GrpE"/>
    <property type="match status" value="1"/>
</dbReference>
<evidence type="ECO:0000256" key="11">
    <source>
        <dbReference type="RuleBase" id="RU000639"/>
    </source>
</evidence>
<dbReference type="Gene3D" id="2.30.22.10">
    <property type="entry name" value="Head domain of nucleotide exchange factor GrpE"/>
    <property type="match status" value="1"/>
</dbReference>
<evidence type="ECO:0000256" key="10">
    <source>
        <dbReference type="HAMAP-Rule" id="MF_01151"/>
    </source>
</evidence>
<comment type="function">
    <text evidence="7 10 11">Participates actively in the response to hyperosmotic and heat shock by preventing the aggregation of stress-denatured proteins, in association with DnaK and GrpE. It is the nucleotide exchange factor for DnaK and may function as a thermosensor. Unfolded proteins bind initially to DnaJ; upon interaction with the DnaJ-bound protein, DnaK hydrolyzes its bound ATP, resulting in the formation of a stable complex. GrpE releases ADP from DnaK; ATP binding to DnaK triggers the release of the substrate protein, thus completing the reaction cycle. Several rounds of ATP-dependent interactions between DnaJ, DnaK and GrpE are required for fully efficient folding.</text>
</comment>
<comment type="similarity">
    <text evidence="2 10 12">Belongs to the GrpE family.</text>
</comment>
<sequence length="231" mass="24533">MTDAQRPETAGEGSEELKPVIRDRRRIDPETGERRDADAGPGAAEAGAGATAASPGSAGGSASDEELAAAKAEAAERLDDLRRLQAEYVNYRRRVERDREANREAAKAEVLAELLGVLDDIGRAREHGDLTGAFRSVGEALESVTAKAGLVRFGEPGDAFDPMIHEALMHGYADDVEVPTCTQILQPGYRIGERVIRPARVAVAEPTEALPEPSADSSAGDDSAENKDEQS</sequence>
<dbReference type="PRINTS" id="PR00773">
    <property type="entry name" value="GRPEPROTEIN"/>
</dbReference>
<dbReference type="HAMAP" id="MF_01151">
    <property type="entry name" value="GrpE"/>
    <property type="match status" value="1"/>
</dbReference>
<keyword evidence="15" id="KW-1185">Reference proteome</keyword>
<evidence type="ECO:0000256" key="4">
    <source>
        <dbReference type="ARBA" id="ARBA00022490"/>
    </source>
</evidence>
<dbReference type="Proteomes" id="UP000542813">
    <property type="component" value="Unassembled WGS sequence"/>
</dbReference>
<dbReference type="GO" id="GO:0006457">
    <property type="term" value="P:protein folding"/>
    <property type="evidence" value="ECO:0007669"/>
    <property type="project" value="InterPro"/>
</dbReference>
<dbReference type="GO" id="GO:0005737">
    <property type="term" value="C:cytoplasm"/>
    <property type="evidence" value="ECO:0007669"/>
    <property type="project" value="UniProtKB-SubCell"/>
</dbReference>
<dbReference type="RefSeq" id="WP_184820431.1">
    <property type="nucleotide sequence ID" value="NZ_JACHMM010000001.1"/>
</dbReference>
<dbReference type="InterPro" id="IPR013805">
    <property type="entry name" value="GrpE_CC"/>
</dbReference>
<evidence type="ECO:0000256" key="8">
    <source>
        <dbReference type="ARBA" id="ARBA00072274"/>
    </source>
</evidence>
<dbReference type="AlphaFoldDB" id="A0A7W9GMV7"/>
<dbReference type="PANTHER" id="PTHR21237">
    <property type="entry name" value="GRPE PROTEIN"/>
    <property type="match status" value="1"/>
</dbReference>
<evidence type="ECO:0000256" key="9">
    <source>
        <dbReference type="ARBA" id="ARBA00076414"/>
    </source>
</evidence>
<evidence type="ECO:0000256" key="5">
    <source>
        <dbReference type="ARBA" id="ARBA00023016"/>
    </source>
</evidence>
<protein>
    <recommendedName>
        <fullName evidence="8 10">Protein GrpE</fullName>
    </recommendedName>
    <alternativeName>
        <fullName evidence="9 10">HSP-70 cofactor</fullName>
    </alternativeName>
</protein>
<dbReference type="Pfam" id="PF01025">
    <property type="entry name" value="GrpE"/>
    <property type="match status" value="1"/>
</dbReference>
<feature type="region of interest" description="Disordered" evidence="13">
    <location>
        <begin position="1"/>
        <end position="74"/>
    </location>
</feature>
<dbReference type="SUPFAM" id="SSF51064">
    <property type="entry name" value="Head domain of nucleotide exchange factor GrpE"/>
    <property type="match status" value="1"/>
</dbReference>
<gene>
    <name evidence="10" type="primary">grpE</name>
    <name evidence="14" type="ORF">HD601_001359</name>
</gene>
<dbReference type="GO" id="GO:0000774">
    <property type="term" value="F:adenyl-nucleotide exchange factor activity"/>
    <property type="evidence" value="ECO:0007669"/>
    <property type="project" value="InterPro"/>
</dbReference>
<evidence type="ECO:0000256" key="2">
    <source>
        <dbReference type="ARBA" id="ARBA00009054"/>
    </source>
</evidence>
<comment type="caution">
    <text evidence="14">The sequence shown here is derived from an EMBL/GenBank/DDBJ whole genome shotgun (WGS) entry which is preliminary data.</text>
</comment>
<evidence type="ECO:0000256" key="3">
    <source>
        <dbReference type="ARBA" id="ARBA00011738"/>
    </source>
</evidence>
<dbReference type="SUPFAM" id="SSF58014">
    <property type="entry name" value="Coiled-coil domain of nucleotide exchange factor GrpE"/>
    <property type="match status" value="1"/>
</dbReference>
<dbReference type="EMBL" id="JACHMM010000001">
    <property type="protein sequence ID" value="MBB5786784.1"/>
    <property type="molecule type" value="Genomic_DNA"/>
</dbReference>
<dbReference type="GO" id="GO:0051082">
    <property type="term" value="F:unfolded protein binding"/>
    <property type="evidence" value="ECO:0007669"/>
    <property type="project" value="TreeGrafter"/>
</dbReference>
<evidence type="ECO:0000256" key="12">
    <source>
        <dbReference type="RuleBase" id="RU004478"/>
    </source>
</evidence>
<dbReference type="FunFam" id="2.30.22.10:FF:000001">
    <property type="entry name" value="Protein GrpE"/>
    <property type="match status" value="1"/>
</dbReference>
<dbReference type="Gene3D" id="3.90.20.20">
    <property type="match status" value="1"/>
</dbReference>
<organism evidence="14 15">
    <name type="scientific">Jiangella mangrovi</name>
    <dbReference type="NCBI Taxonomy" id="1524084"/>
    <lineage>
        <taxon>Bacteria</taxon>
        <taxon>Bacillati</taxon>
        <taxon>Actinomycetota</taxon>
        <taxon>Actinomycetes</taxon>
        <taxon>Jiangellales</taxon>
        <taxon>Jiangellaceae</taxon>
        <taxon>Jiangella</taxon>
    </lineage>
</organism>
<feature type="compositionally biased region" description="Basic and acidic residues" evidence="13">
    <location>
        <begin position="15"/>
        <end position="38"/>
    </location>
</feature>